<sequence>MMPSLSSDHWANRCKIFTTCAVCSRRHYTLLHPTDKDSIPPSVIQPPVVSTSLLSGFSYPSVVLGTALVHILARIPLVELYGPYYRFSWCFGCLRTRSGQLSCFSMLCIRTSSVHLILGSAIYNRRPPTPLVGVYSHLALADPDFHIAALVDLLLGLGSDLFSSITNGRQVVIDKSLPQLLVHASVGFSSAPYHRRILWTPKLPPCLYSHLSNN</sequence>
<evidence type="ECO:0000313" key="1">
    <source>
        <dbReference type="EMBL" id="KAE9522324.1"/>
    </source>
</evidence>
<accession>A0A6G0SWJ2</accession>
<evidence type="ECO:0000313" key="2">
    <source>
        <dbReference type="Proteomes" id="UP000475862"/>
    </source>
</evidence>
<dbReference type="EMBL" id="VYZN01001367">
    <property type="protein sequence ID" value="KAE9522324.1"/>
    <property type="molecule type" value="Genomic_DNA"/>
</dbReference>
<organism evidence="1 2">
    <name type="scientific">Aphis glycines</name>
    <name type="common">Soybean aphid</name>
    <dbReference type="NCBI Taxonomy" id="307491"/>
    <lineage>
        <taxon>Eukaryota</taxon>
        <taxon>Metazoa</taxon>
        <taxon>Ecdysozoa</taxon>
        <taxon>Arthropoda</taxon>
        <taxon>Hexapoda</taxon>
        <taxon>Insecta</taxon>
        <taxon>Pterygota</taxon>
        <taxon>Neoptera</taxon>
        <taxon>Paraneoptera</taxon>
        <taxon>Hemiptera</taxon>
        <taxon>Sternorrhyncha</taxon>
        <taxon>Aphidomorpha</taxon>
        <taxon>Aphidoidea</taxon>
        <taxon>Aphididae</taxon>
        <taxon>Aphidini</taxon>
        <taxon>Aphis</taxon>
        <taxon>Aphis</taxon>
    </lineage>
</organism>
<dbReference type="Proteomes" id="UP000475862">
    <property type="component" value="Unassembled WGS sequence"/>
</dbReference>
<reference evidence="1 2" key="1">
    <citation type="submission" date="2019-08" db="EMBL/GenBank/DDBJ databases">
        <title>The genome of the soybean aphid Biotype 1, its phylome, world population structure and adaptation to the North American continent.</title>
        <authorList>
            <person name="Giordano R."/>
            <person name="Donthu R.K."/>
            <person name="Hernandez A.G."/>
            <person name="Wright C.L."/>
            <person name="Zimin A.V."/>
        </authorList>
    </citation>
    <scope>NUCLEOTIDE SEQUENCE [LARGE SCALE GENOMIC DNA]</scope>
    <source>
        <tissue evidence="1">Whole aphids</tissue>
    </source>
</reference>
<comment type="caution">
    <text evidence="1">The sequence shown here is derived from an EMBL/GenBank/DDBJ whole genome shotgun (WGS) entry which is preliminary data.</text>
</comment>
<gene>
    <name evidence="1" type="ORF">AGLY_017270</name>
</gene>
<name>A0A6G0SWJ2_APHGL</name>
<proteinExistence type="predicted"/>
<protein>
    <submittedName>
        <fullName evidence="1">Uncharacterized protein</fullName>
    </submittedName>
</protein>
<keyword evidence="2" id="KW-1185">Reference proteome</keyword>
<dbReference type="AlphaFoldDB" id="A0A6G0SWJ2"/>